<evidence type="ECO:0000313" key="2">
    <source>
        <dbReference type="EMBL" id="KAK2562750.1"/>
    </source>
</evidence>
<proteinExistence type="predicted"/>
<reference evidence="2" key="1">
    <citation type="journal article" date="2023" name="G3 (Bethesda)">
        <title>Whole genome assembly and annotation of the endangered Caribbean coral Acropora cervicornis.</title>
        <authorList>
            <person name="Selwyn J.D."/>
            <person name="Vollmer S.V."/>
        </authorList>
    </citation>
    <scope>NUCLEOTIDE SEQUENCE</scope>
    <source>
        <strain evidence="2">K2</strain>
    </source>
</reference>
<organism evidence="2 3">
    <name type="scientific">Acropora cervicornis</name>
    <name type="common">Staghorn coral</name>
    <dbReference type="NCBI Taxonomy" id="6130"/>
    <lineage>
        <taxon>Eukaryota</taxon>
        <taxon>Metazoa</taxon>
        <taxon>Cnidaria</taxon>
        <taxon>Anthozoa</taxon>
        <taxon>Hexacorallia</taxon>
        <taxon>Scleractinia</taxon>
        <taxon>Astrocoeniina</taxon>
        <taxon>Acroporidae</taxon>
        <taxon>Acropora</taxon>
    </lineage>
</organism>
<feature type="region of interest" description="Disordered" evidence="1">
    <location>
        <begin position="456"/>
        <end position="480"/>
    </location>
</feature>
<reference evidence="2" key="2">
    <citation type="journal article" date="2023" name="Science">
        <title>Genomic signatures of disease resistance in endangered staghorn corals.</title>
        <authorList>
            <person name="Vollmer S.V."/>
            <person name="Selwyn J.D."/>
            <person name="Despard B.A."/>
            <person name="Roesel C.L."/>
        </authorList>
    </citation>
    <scope>NUCLEOTIDE SEQUENCE</scope>
    <source>
        <strain evidence="2">K2</strain>
    </source>
</reference>
<dbReference type="PANTHER" id="PTHR47027:SF20">
    <property type="entry name" value="REVERSE TRANSCRIPTASE-LIKE PROTEIN WITH RNA-DIRECTED DNA POLYMERASE DOMAIN"/>
    <property type="match status" value="1"/>
</dbReference>
<accession>A0AAD9QKR4</accession>
<evidence type="ECO:0000313" key="3">
    <source>
        <dbReference type="Proteomes" id="UP001249851"/>
    </source>
</evidence>
<dbReference type="EMBL" id="JARQWQ010000028">
    <property type="protein sequence ID" value="KAK2562750.1"/>
    <property type="molecule type" value="Genomic_DNA"/>
</dbReference>
<keyword evidence="3" id="KW-1185">Reference proteome</keyword>
<evidence type="ECO:0000256" key="1">
    <source>
        <dbReference type="SAM" id="MobiDB-lite"/>
    </source>
</evidence>
<feature type="compositionally biased region" description="Basic and acidic residues" evidence="1">
    <location>
        <begin position="461"/>
        <end position="471"/>
    </location>
</feature>
<sequence>MPSADCYTDHRLVRAKLAFTFEPPPKKKGPQTKKLQVHRLHQPEIEAAFQARLGERLQHPPNRDPSTQWQDFKTAVQESAAETFGFSVRKNKDWFDESDPAIQDLLDKKRSCYNHLLFKPDDPAAKAAYKKPCSTLQASLRTMQNDWWEEMADKTELYSDLGLTRAFFEALKAIYGSLFNLRRLLSHTKTMEQLIMELLFADDCALLAHTEVALQNLVDHFSEASKAFGLTISLKKTEVLFQPAPLQNYTPPHITIDGTTPNSVEHFTYLGSVMSNDATIDKDLDNRLSKASSSFGRLYKRVWNSHSLRLTTKIKVYRAVVISTLIYGAETWTLYRTQVRLLERFHQRCLRSILNIKWHNYVSNEDVLESVASILLKQQLRWAGHVARMEDSRMPKAVLFGELKAGKQNRGALKKRYKDQKQLSLAKIPPSSWQDDCSDRQTWWSTVQKASQEFEIQRSGAAREKRQRQNDRALSQNPPSPPAAFICPRCSRTCASHISLYSHQRACNPSALLLRKIVA</sequence>
<gene>
    <name evidence="2" type="ORF">P5673_014468</name>
</gene>
<name>A0AAD9QKR4_ACRCE</name>
<dbReference type="AlphaFoldDB" id="A0AAD9QKR4"/>
<dbReference type="Proteomes" id="UP001249851">
    <property type="component" value="Unassembled WGS sequence"/>
</dbReference>
<comment type="caution">
    <text evidence="2">The sequence shown here is derived from an EMBL/GenBank/DDBJ whole genome shotgun (WGS) entry which is preliminary data.</text>
</comment>
<dbReference type="PANTHER" id="PTHR47027">
    <property type="entry name" value="REVERSE TRANSCRIPTASE DOMAIN-CONTAINING PROTEIN"/>
    <property type="match status" value="1"/>
</dbReference>
<evidence type="ECO:0008006" key="4">
    <source>
        <dbReference type="Google" id="ProtNLM"/>
    </source>
</evidence>
<protein>
    <recommendedName>
        <fullName evidence="4">C2H2-type domain-containing protein</fullName>
    </recommendedName>
</protein>